<gene>
    <name evidence="1" type="ORF">STPYR_12629</name>
</gene>
<accession>A0A1Y5Q8T0</accession>
<name>A0A1Y5Q8T0_9GAMM</name>
<dbReference type="AlphaFoldDB" id="A0A1Y5Q8T0"/>
<sequence length="22" mass="2374">MPCGAVFQGSKSKRNVTILYSS</sequence>
<proteinExistence type="predicted"/>
<protein>
    <submittedName>
        <fullName evidence="1">Uncharacterized protein</fullName>
    </submittedName>
</protein>
<organism evidence="1">
    <name type="scientific">uncultured Stenotrophomonas sp</name>
    <dbReference type="NCBI Taxonomy" id="165438"/>
    <lineage>
        <taxon>Bacteria</taxon>
        <taxon>Pseudomonadati</taxon>
        <taxon>Pseudomonadota</taxon>
        <taxon>Gammaproteobacteria</taxon>
        <taxon>Lysobacterales</taxon>
        <taxon>Lysobacteraceae</taxon>
        <taxon>Stenotrophomonas</taxon>
        <taxon>environmental samples</taxon>
    </lineage>
</organism>
<dbReference type="EMBL" id="FLTS01000001">
    <property type="protein sequence ID" value="SBV37686.1"/>
    <property type="molecule type" value="Genomic_DNA"/>
</dbReference>
<evidence type="ECO:0000313" key="1">
    <source>
        <dbReference type="EMBL" id="SBV37686.1"/>
    </source>
</evidence>
<reference evidence="1" key="1">
    <citation type="submission" date="2016-03" db="EMBL/GenBank/DDBJ databases">
        <authorList>
            <person name="Ploux O."/>
        </authorList>
    </citation>
    <scope>NUCLEOTIDE SEQUENCE</scope>
    <source>
        <strain evidence="1">UC10</strain>
    </source>
</reference>